<accession>A0A8R1Z0Z8</accession>
<gene>
    <name evidence="1" type="primary">WBGene00280487</name>
</gene>
<reference evidence="2" key="1">
    <citation type="journal article" date="2008" name="Nat. Genet.">
        <title>The Pristionchus pacificus genome provides a unique perspective on nematode lifestyle and parasitism.</title>
        <authorList>
            <person name="Dieterich C."/>
            <person name="Clifton S.W."/>
            <person name="Schuster L.N."/>
            <person name="Chinwalla A."/>
            <person name="Delehaunty K."/>
            <person name="Dinkelacker I."/>
            <person name="Fulton L."/>
            <person name="Fulton R."/>
            <person name="Godfrey J."/>
            <person name="Minx P."/>
            <person name="Mitreva M."/>
            <person name="Roeseler W."/>
            <person name="Tian H."/>
            <person name="Witte H."/>
            <person name="Yang S.P."/>
            <person name="Wilson R.K."/>
            <person name="Sommer R.J."/>
        </authorList>
    </citation>
    <scope>NUCLEOTIDE SEQUENCE [LARGE SCALE GENOMIC DNA]</scope>
    <source>
        <strain evidence="2">PS312</strain>
    </source>
</reference>
<evidence type="ECO:0000313" key="1">
    <source>
        <dbReference type="EnsemblMetazoa" id="PPA42118.1"/>
    </source>
</evidence>
<proteinExistence type="predicted"/>
<sequence>MAIEILSFSRNTMNSLLFFVRDKYLLRMRLLSKSAKEIVDESMLMTRNNYVQHFRIDQPEHAGAKILRIRFGFKYIVDHALWTIKIRNVRTKIEVLEKEDDAKYLSTSMNSENALKFLEHLKDVLQRTLFSKAEHVIYCDDPSIIRMCTTVFDGRVLLSTRVWLDFRHTDYTPWVELLKCVHTRHVICEVREDSKTVRKFILNLADFVFSMEICFMKISLQKIDEFARNILNGKCVQILFNMLSTFITLEDAAKLLQHFHRMEKKISLEAWTLAEPMNVQIGQYKLDIADMRFPAGHKQISVKHLLY</sequence>
<keyword evidence="2" id="KW-1185">Reference proteome</keyword>
<dbReference type="EnsemblMetazoa" id="PPA42118.1">
    <property type="protein sequence ID" value="PPA42118.1"/>
    <property type="gene ID" value="WBGene00280487"/>
</dbReference>
<dbReference type="Proteomes" id="UP000005239">
    <property type="component" value="Unassembled WGS sequence"/>
</dbReference>
<protein>
    <submittedName>
        <fullName evidence="1">Uncharacterized protein</fullName>
    </submittedName>
</protein>
<evidence type="ECO:0000313" key="2">
    <source>
        <dbReference type="Proteomes" id="UP000005239"/>
    </source>
</evidence>
<dbReference type="AlphaFoldDB" id="A0A2A6C030"/>
<organism evidence="1 2">
    <name type="scientific">Pristionchus pacificus</name>
    <name type="common">Parasitic nematode worm</name>
    <dbReference type="NCBI Taxonomy" id="54126"/>
    <lineage>
        <taxon>Eukaryota</taxon>
        <taxon>Metazoa</taxon>
        <taxon>Ecdysozoa</taxon>
        <taxon>Nematoda</taxon>
        <taxon>Chromadorea</taxon>
        <taxon>Rhabditida</taxon>
        <taxon>Rhabditina</taxon>
        <taxon>Diplogasteromorpha</taxon>
        <taxon>Diplogasteroidea</taxon>
        <taxon>Neodiplogasteridae</taxon>
        <taxon>Pristionchus</taxon>
    </lineage>
</organism>
<accession>A0A2A6C030</accession>
<name>A0A2A6C030_PRIPA</name>
<reference evidence="1" key="2">
    <citation type="submission" date="2022-06" db="UniProtKB">
        <authorList>
            <consortium name="EnsemblMetazoa"/>
        </authorList>
    </citation>
    <scope>IDENTIFICATION</scope>
    <source>
        <strain evidence="1">PS312</strain>
    </source>
</reference>